<dbReference type="GO" id="GO:0030288">
    <property type="term" value="C:outer membrane-bounded periplasmic space"/>
    <property type="evidence" value="ECO:0007669"/>
    <property type="project" value="TreeGrafter"/>
</dbReference>
<gene>
    <name evidence="8" type="ORF">ODI_01418</name>
    <name evidence="9" type="ORF">ODI_R3847</name>
</gene>
<proteinExistence type="inferred from homology"/>
<dbReference type="SUPFAM" id="SSF53807">
    <property type="entry name" value="Helical backbone' metal receptor"/>
    <property type="match status" value="1"/>
</dbReference>
<evidence type="ECO:0000256" key="1">
    <source>
        <dbReference type="ARBA" id="ARBA00004196"/>
    </source>
</evidence>
<dbReference type="Gene3D" id="3.40.50.1980">
    <property type="entry name" value="Nitrogenase molybdenum iron protein domain"/>
    <property type="match status" value="2"/>
</dbReference>
<keyword evidence="3" id="KW-0813">Transport</keyword>
<organism evidence="8 10">
    <name type="scientific">Orrella dioscoreae</name>
    <dbReference type="NCBI Taxonomy" id="1851544"/>
    <lineage>
        <taxon>Bacteria</taxon>
        <taxon>Pseudomonadati</taxon>
        <taxon>Pseudomonadota</taxon>
        <taxon>Betaproteobacteria</taxon>
        <taxon>Burkholderiales</taxon>
        <taxon>Alcaligenaceae</taxon>
        <taxon>Orrella</taxon>
    </lineage>
</organism>
<keyword evidence="4" id="KW-0408">Iron</keyword>
<accession>A0A1C3K2R2</accession>
<dbReference type="STRING" id="1851544.ODI_01418"/>
<dbReference type="Proteomes" id="UP000078558">
    <property type="component" value="Chromosome I"/>
</dbReference>
<dbReference type="PANTHER" id="PTHR30532:SF24">
    <property type="entry name" value="FERRIC ENTEROBACTIN-BINDING PERIPLASMIC PROTEIN FEPB"/>
    <property type="match status" value="1"/>
</dbReference>
<evidence type="ECO:0000313" key="9">
    <source>
        <dbReference type="EMBL" id="SOE51997.1"/>
    </source>
</evidence>
<comment type="subcellular location">
    <subcellularLocation>
        <location evidence="1">Cell envelope</location>
    </subcellularLocation>
</comment>
<evidence type="ECO:0000259" key="7">
    <source>
        <dbReference type="PROSITE" id="PS50983"/>
    </source>
</evidence>
<dbReference type="RefSeq" id="WP_098020946.1">
    <property type="nucleotide sequence ID" value="NZ_LT907988.1"/>
</dbReference>
<feature type="chain" id="PRO_5015062629" evidence="6">
    <location>
        <begin position="25"/>
        <end position="324"/>
    </location>
</feature>
<dbReference type="OrthoDB" id="9793175at2"/>
<evidence type="ECO:0000313" key="10">
    <source>
        <dbReference type="Proteomes" id="UP000078558"/>
    </source>
</evidence>
<evidence type="ECO:0000313" key="8">
    <source>
        <dbReference type="EMBL" id="SBT25791.1"/>
    </source>
</evidence>
<dbReference type="EMBL" id="LT907988">
    <property type="protein sequence ID" value="SOE51997.1"/>
    <property type="molecule type" value="Genomic_DNA"/>
</dbReference>
<feature type="signal peptide" evidence="6">
    <location>
        <begin position="1"/>
        <end position="24"/>
    </location>
</feature>
<evidence type="ECO:0000256" key="4">
    <source>
        <dbReference type="ARBA" id="ARBA00022496"/>
    </source>
</evidence>
<evidence type="ECO:0000256" key="6">
    <source>
        <dbReference type="SAM" id="SignalP"/>
    </source>
</evidence>
<keyword evidence="10" id="KW-1185">Reference proteome</keyword>
<reference evidence="8 10" key="1">
    <citation type="submission" date="2016-06" db="EMBL/GenBank/DDBJ databases">
        <authorList>
            <person name="Kjaerup R.B."/>
            <person name="Dalgaard T.S."/>
            <person name="Juul-Madsen H.R."/>
        </authorList>
    </citation>
    <scope>NUCLEOTIDE SEQUENCE [LARGE SCALE GENOMIC DNA]</scope>
    <source>
        <strain evidence="8">Orrdi1</strain>
    </source>
</reference>
<comment type="similarity">
    <text evidence="2">Belongs to the bacterial solute-binding protein 8 family.</text>
</comment>
<evidence type="ECO:0000256" key="3">
    <source>
        <dbReference type="ARBA" id="ARBA00022448"/>
    </source>
</evidence>
<name>A0A1C3K2R2_9BURK</name>
<dbReference type="KEGG" id="odi:ODI_R3847"/>
<keyword evidence="5 6" id="KW-0732">Signal</keyword>
<dbReference type="PROSITE" id="PS50983">
    <property type="entry name" value="FE_B12_PBP"/>
    <property type="match status" value="1"/>
</dbReference>
<feature type="domain" description="Fe/B12 periplasmic-binding" evidence="7">
    <location>
        <begin position="35"/>
        <end position="316"/>
    </location>
</feature>
<keyword evidence="4" id="KW-0410">Iron transport</keyword>
<dbReference type="AlphaFoldDB" id="A0A1C3K2R2"/>
<evidence type="ECO:0000256" key="5">
    <source>
        <dbReference type="ARBA" id="ARBA00022729"/>
    </source>
</evidence>
<dbReference type="InterPro" id="IPR002491">
    <property type="entry name" value="ABC_transptr_periplasmic_BD"/>
</dbReference>
<evidence type="ECO:0000256" key="2">
    <source>
        <dbReference type="ARBA" id="ARBA00008814"/>
    </source>
</evidence>
<reference evidence="9 10" key="2">
    <citation type="submission" date="2017-08" db="EMBL/GenBank/DDBJ databases">
        <authorList>
            <person name="de Groot N.N."/>
        </authorList>
    </citation>
    <scope>NUCLEOTIDE SEQUENCE [LARGE SCALE GENOMIC DNA]</scope>
    <source>
        <strain evidence="9">Orrdi1</strain>
    </source>
</reference>
<dbReference type="EMBL" id="FLRC01000022">
    <property type="protein sequence ID" value="SBT25791.1"/>
    <property type="molecule type" value="Genomic_DNA"/>
</dbReference>
<dbReference type="InterPro" id="IPR051313">
    <property type="entry name" value="Bact_iron-sidero_bind"/>
</dbReference>
<dbReference type="PANTHER" id="PTHR30532">
    <property type="entry name" value="IRON III DICITRATE-BINDING PERIPLASMIC PROTEIN"/>
    <property type="match status" value="1"/>
</dbReference>
<dbReference type="Pfam" id="PF01497">
    <property type="entry name" value="Peripla_BP_2"/>
    <property type="match status" value="1"/>
</dbReference>
<keyword evidence="4" id="KW-0406">Ion transport</keyword>
<protein>
    <submittedName>
        <fullName evidence="8 9">Iron compound-binding protein of ABC transporter family</fullName>
    </submittedName>
</protein>
<dbReference type="GO" id="GO:1901678">
    <property type="term" value="P:iron coordination entity transport"/>
    <property type="evidence" value="ECO:0007669"/>
    <property type="project" value="UniProtKB-ARBA"/>
</dbReference>
<sequence>MIHRSCLMALGLLFASVALSPALAQTRPYTDDTGRVVAVPEKPRRIVAMHDLDITIPLLELGVVPVASHGRQALDGSRFMRSSARLTGIDFDNSPITFLGATDVNIEAVAAAKPDLIITGPSRTLPVQQLAKVAPTVVVDNLQGGAPHIYRRLAELTGTQDRLAILDRRYQAQLEELKHVVGDPSRVTVAVFQAQNGKIGVYHTYRSLGRVLRDAGFRFPALIDGIPENGRIEVSAERLPELEADFVFDTYRSDKGGVPQDEIAAMEKLMPGYCQFLKACREGRYILVAREEAISNSYAALSLMTSLVQSHLTGRPLPGAAKGK</sequence>